<proteinExistence type="predicted"/>
<feature type="compositionally biased region" description="Basic and acidic residues" evidence="5">
    <location>
        <begin position="475"/>
        <end position="495"/>
    </location>
</feature>
<evidence type="ECO:0000256" key="3">
    <source>
        <dbReference type="ARBA" id="ARBA00022989"/>
    </source>
</evidence>
<feature type="transmembrane region" description="Helical" evidence="6">
    <location>
        <begin position="201"/>
        <end position="220"/>
    </location>
</feature>
<feature type="transmembrane region" description="Helical" evidence="6">
    <location>
        <begin position="34"/>
        <end position="55"/>
    </location>
</feature>
<dbReference type="SUPFAM" id="SSF111352">
    <property type="entry name" value="Ammonium transporter"/>
    <property type="match status" value="1"/>
</dbReference>
<dbReference type="Pfam" id="PF00909">
    <property type="entry name" value="Ammonium_transp"/>
    <property type="match status" value="1"/>
</dbReference>
<feature type="domain" description="Ammonium transporter AmtB-like" evidence="7">
    <location>
        <begin position="43"/>
        <end position="455"/>
    </location>
</feature>
<feature type="transmembrane region" description="Helical" evidence="6">
    <location>
        <begin position="312"/>
        <end position="330"/>
    </location>
</feature>
<dbReference type="EMBL" id="JBHSXX010000001">
    <property type="protein sequence ID" value="MFC6869276.1"/>
    <property type="molecule type" value="Genomic_DNA"/>
</dbReference>
<keyword evidence="3 6" id="KW-1133">Transmembrane helix</keyword>
<dbReference type="PANTHER" id="PTHR11730:SF60">
    <property type="entry name" value="RH50, ISOFORM D"/>
    <property type="match status" value="1"/>
</dbReference>
<organism evidence="8 9">
    <name type="scientific">Haloechinothrix salitolerans</name>
    <dbReference type="NCBI Taxonomy" id="926830"/>
    <lineage>
        <taxon>Bacteria</taxon>
        <taxon>Bacillati</taxon>
        <taxon>Actinomycetota</taxon>
        <taxon>Actinomycetes</taxon>
        <taxon>Pseudonocardiales</taxon>
        <taxon>Pseudonocardiaceae</taxon>
        <taxon>Haloechinothrix</taxon>
    </lineage>
</organism>
<feature type="transmembrane region" description="Helical" evidence="6">
    <location>
        <begin position="166"/>
        <end position="189"/>
    </location>
</feature>
<keyword evidence="2 6" id="KW-0812">Transmembrane</keyword>
<reference evidence="9" key="1">
    <citation type="journal article" date="2019" name="Int. J. Syst. Evol. Microbiol.">
        <title>The Global Catalogue of Microorganisms (GCM) 10K type strain sequencing project: providing services to taxonomists for standard genome sequencing and annotation.</title>
        <authorList>
            <consortium name="The Broad Institute Genomics Platform"/>
            <consortium name="The Broad Institute Genome Sequencing Center for Infectious Disease"/>
            <person name="Wu L."/>
            <person name="Ma J."/>
        </authorList>
    </citation>
    <scope>NUCLEOTIDE SEQUENCE [LARGE SCALE GENOMIC DNA]</scope>
    <source>
        <strain evidence="9">KCTC 32255</strain>
    </source>
</reference>
<sequence length="495" mass="54000">MTPTAIPTLWAGGQLFTQQTYPDQVTTNSLVQNVLYASGTVGAIFIVVGLLLVSLGGVRRANAFDAVIQKLLGFFIGFAVYFLIGFAIWNWQYYVAFEVANPYWQSIADWWLGGALANETAQNVDPAAGMGAALNNQQIFIFFLACFAGIINVLIHFGCEERIKPSAYYIISVFTAITSSVLSWLTWGSTGPLTNLGYHDFFGSAFVYVFAGVVGVYLTRRVGQRIGMYRPHPRIGEYRNYNLGLAAVGLVVIFGGLPLVILSCGFFFDPEALFVSVTMADSSVGIAFNNFALSWAGGAITGLLIAYRTKNYIYTLLGPLAGYLSGAPAFDIYKPWQMFLVALFAPVVAYLIYEWTQRHEHDEHKLGPLLIGSSAYGIIIVGLIQWGTPHGGYFGVESGTYAFQNAEVNVGWQLLGLAVTVALGLVTAAVLSFILERTSGLRVTEEVEVTGFDKHYWDVVHDIEPQPTATLTADGDGRPSSRAIKETVDDIAEPR</sequence>
<feature type="transmembrane region" description="Helical" evidence="6">
    <location>
        <begin position="414"/>
        <end position="435"/>
    </location>
</feature>
<keyword evidence="4 6" id="KW-0472">Membrane</keyword>
<dbReference type="InterPro" id="IPR029020">
    <property type="entry name" value="Ammonium/urea_transptr"/>
</dbReference>
<dbReference type="PANTHER" id="PTHR11730">
    <property type="entry name" value="AMMONIUM TRANSPORTER"/>
    <property type="match status" value="1"/>
</dbReference>
<evidence type="ECO:0000256" key="6">
    <source>
        <dbReference type="SAM" id="Phobius"/>
    </source>
</evidence>
<evidence type="ECO:0000259" key="7">
    <source>
        <dbReference type="Pfam" id="PF00909"/>
    </source>
</evidence>
<dbReference type="Proteomes" id="UP001596337">
    <property type="component" value="Unassembled WGS sequence"/>
</dbReference>
<feature type="region of interest" description="Disordered" evidence="5">
    <location>
        <begin position="468"/>
        <end position="495"/>
    </location>
</feature>
<feature type="transmembrane region" description="Helical" evidence="6">
    <location>
        <begin position="288"/>
        <end position="307"/>
    </location>
</feature>
<dbReference type="RefSeq" id="WP_345390001.1">
    <property type="nucleotide sequence ID" value="NZ_BAABLA010000003.1"/>
</dbReference>
<name>A0ABW2C1U1_9PSEU</name>
<feature type="transmembrane region" description="Helical" evidence="6">
    <location>
        <begin position="365"/>
        <end position="386"/>
    </location>
</feature>
<keyword evidence="9" id="KW-1185">Reference proteome</keyword>
<evidence type="ECO:0000313" key="8">
    <source>
        <dbReference type="EMBL" id="MFC6869276.1"/>
    </source>
</evidence>
<evidence type="ECO:0000256" key="2">
    <source>
        <dbReference type="ARBA" id="ARBA00022692"/>
    </source>
</evidence>
<protein>
    <recommendedName>
        <fullName evidence="7">Ammonium transporter AmtB-like domain-containing protein</fullName>
    </recommendedName>
</protein>
<feature type="transmembrane region" description="Helical" evidence="6">
    <location>
        <begin position="67"/>
        <end position="89"/>
    </location>
</feature>
<comment type="caution">
    <text evidence="8">The sequence shown here is derived from an EMBL/GenBank/DDBJ whole genome shotgun (WGS) entry which is preliminary data.</text>
</comment>
<evidence type="ECO:0000256" key="5">
    <source>
        <dbReference type="SAM" id="MobiDB-lite"/>
    </source>
</evidence>
<dbReference type="Gene3D" id="1.10.3430.10">
    <property type="entry name" value="Ammonium transporter AmtB like domains"/>
    <property type="match status" value="1"/>
</dbReference>
<feature type="transmembrane region" description="Helical" evidence="6">
    <location>
        <begin position="336"/>
        <end position="353"/>
    </location>
</feature>
<evidence type="ECO:0000313" key="9">
    <source>
        <dbReference type="Proteomes" id="UP001596337"/>
    </source>
</evidence>
<accession>A0ABW2C1U1</accession>
<feature type="transmembrane region" description="Helical" evidence="6">
    <location>
        <begin position="241"/>
        <end position="268"/>
    </location>
</feature>
<comment type="subcellular location">
    <subcellularLocation>
        <location evidence="1">Membrane</location>
        <topology evidence="1">Multi-pass membrane protein</topology>
    </subcellularLocation>
</comment>
<gene>
    <name evidence="8" type="ORF">ACFQGD_19215</name>
</gene>
<evidence type="ECO:0000256" key="4">
    <source>
        <dbReference type="ARBA" id="ARBA00023136"/>
    </source>
</evidence>
<evidence type="ECO:0000256" key="1">
    <source>
        <dbReference type="ARBA" id="ARBA00004141"/>
    </source>
</evidence>
<dbReference type="InterPro" id="IPR024041">
    <property type="entry name" value="NH4_transpt_AmtB-like_dom"/>
</dbReference>
<feature type="transmembrane region" description="Helical" evidence="6">
    <location>
        <begin position="139"/>
        <end position="159"/>
    </location>
</feature>